<dbReference type="KEGG" id="ssck:SPSK_10478"/>
<dbReference type="RefSeq" id="XP_016589230.1">
    <property type="nucleotide sequence ID" value="XM_016736872.1"/>
</dbReference>
<name>A0A0F2MBW2_SPOSC</name>
<gene>
    <name evidence="2" type="ORF">SPSK_10478</name>
</gene>
<protein>
    <submittedName>
        <fullName evidence="2">Uncharacterized protein</fullName>
    </submittedName>
</protein>
<feature type="region of interest" description="Disordered" evidence="1">
    <location>
        <begin position="27"/>
        <end position="49"/>
    </location>
</feature>
<dbReference type="Proteomes" id="UP000033710">
    <property type="component" value="Unassembled WGS sequence"/>
</dbReference>
<dbReference type="AlphaFoldDB" id="A0A0F2MBW2"/>
<organism evidence="2 3">
    <name type="scientific">Sporothrix schenckii 1099-18</name>
    <dbReference type="NCBI Taxonomy" id="1397361"/>
    <lineage>
        <taxon>Eukaryota</taxon>
        <taxon>Fungi</taxon>
        <taxon>Dikarya</taxon>
        <taxon>Ascomycota</taxon>
        <taxon>Pezizomycotina</taxon>
        <taxon>Sordariomycetes</taxon>
        <taxon>Sordariomycetidae</taxon>
        <taxon>Ophiostomatales</taxon>
        <taxon>Ophiostomataceae</taxon>
        <taxon>Sporothrix</taxon>
    </lineage>
</organism>
<reference evidence="2 3" key="2">
    <citation type="journal article" date="2015" name="Eukaryot. Cell">
        <title>Asexual propagation of a virulent clone complex in a human and feline outbreak of sporotrichosis.</title>
        <authorList>
            <person name="Teixeira Mde M."/>
            <person name="Rodrigues A.M."/>
            <person name="Tsui C.K."/>
            <person name="de Almeida L.G."/>
            <person name="Van Diepeningen A.D."/>
            <person name="van den Ende B.G."/>
            <person name="Fernandes G.F."/>
            <person name="Kano R."/>
            <person name="Hamelin R.C."/>
            <person name="Lopes-Bezerra L.M."/>
            <person name="Vasconcelos A.T."/>
            <person name="de Hoog S."/>
            <person name="de Camargo Z.P."/>
            <person name="Felipe M.S."/>
        </authorList>
    </citation>
    <scope>NUCLEOTIDE SEQUENCE [LARGE SCALE GENOMIC DNA]</scope>
    <source>
        <strain evidence="2 3">1099-18</strain>
    </source>
</reference>
<dbReference type="VEuPathDB" id="FungiDB:SPSK_10478"/>
<evidence type="ECO:0000313" key="2">
    <source>
        <dbReference type="EMBL" id="KJR86554.1"/>
    </source>
</evidence>
<evidence type="ECO:0000313" key="3">
    <source>
        <dbReference type="Proteomes" id="UP000033710"/>
    </source>
</evidence>
<reference evidence="2 3" key="1">
    <citation type="journal article" date="2014" name="BMC Genomics">
        <title>Comparative genomics of the major fungal agents of human and animal Sporotrichosis: Sporothrix schenckii and Sporothrix brasiliensis.</title>
        <authorList>
            <person name="Teixeira M.M."/>
            <person name="de Almeida L.G."/>
            <person name="Kubitschek-Barreira P."/>
            <person name="Alves F.L."/>
            <person name="Kioshima E.S."/>
            <person name="Abadio A.K."/>
            <person name="Fernandes L."/>
            <person name="Derengowski L.S."/>
            <person name="Ferreira K.S."/>
            <person name="Souza R.C."/>
            <person name="Ruiz J.C."/>
            <person name="de Andrade N.C."/>
            <person name="Paes H.C."/>
            <person name="Nicola A.M."/>
            <person name="Albuquerque P."/>
            <person name="Gerber A.L."/>
            <person name="Martins V.P."/>
            <person name="Peconick L.D."/>
            <person name="Neto A.V."/>
            <person name="Chaucanez C.B."/>
            <person name="Silva P.A."/>
            <person name="Cunha O.L."/>
            <person name="de Oliveira F.F."/>
            <person name="dos Santos T.C."/>
            <person name="Barros A.L."/>
            <person name="Soares M.A."/>
            <person name="de Oliveira L.M."/>
            <person name="Marini M.M."/>
            <person name="Villalobos-Duno H."/>
            <person name="Cunha M.M."/>
            <person name="de Hoog S."/>
            <person name="da Silveira J.F."/>
            <person name="Henrissat B."/>
            <person name="Nino-Vega G.A."/>
            <person name="Cisalpino P.S."/>
            <person name="Mora-Montes H.M."/>
            <person name="Almeida S.R."/>
            <person name="Stajich J.E."/>
            <person name="Lopes-Bezerra L.M."/>
            <person name="Vasconcelos A.T."/>
            <person name="Felipe M.S."/>
        </authorList>
    </citation>
    <scope>NUCLEOTIDE SEQUENCE [LARGE SCALE GENOMIC DNA]</scope>
    <source>
        <strain evidence="2 3">1099-18</strain>
    </source>
</reference>
<accession>A0A0F2MBW2</accession>
<sequence>MLTVIKQSEGKEDRLFFPMKKVKERGKSAGDRVRARAKRVTVDASSARDTKDGMTIREQDWFETLARRQERTLNYPVLCPLYLRTIFDLSVYGPSEEGRPWPGKAMFV</sequence>
<dbReference type="GeneID" id="27672149"/>
<proteinExistence type="predicted"/>
<dbReference type="EMBL" id="AXCR01000006">
    <property type="protein sequence ID" value="KJR86554.1"/>
    <property type="molecule type" value="Genomic_DNA"/>
</dbReference>
<comment type="caution">
    <text evidence="2">The sequence shown here is derived from an EMBL/GenBank/DDBJ whole genome shotgun (WGS) entry which is preliminary data.</text>
</comment>
<evidence type="ECO:0000256" key="1">
    <source>
        <dbReference type="SAM" id="MobiDB-lite"/>
    </source>
</evidence>